<feature type="coiled-coil region" evidence="1">
    <location>
        <begin position="96"/>
        <end position="130"/>
    </location>
</feature>
<protein>
    <submittedName>
        <fullName evidence="4">Molecular chaperone GrpE (Heat shock protein)</fullName>
    </submittedName>
</protein>
<accession>A0A0N8KNB7</accession>
<evidence type="ECO:0000256" key="1">
    <source>
        <dbReference type="SAM" id="Coils"/>
    </source>
</evidence>
<gene>
    <name evidence="4" type="ORF">HLUCCA11_07715</name>
</gene>
<dbReference type="Pfam" id="PF13443">
    <property type="entry name" value="HTH_26"/>
    <property type="match status" value="1"/>
</dbReference>
<dbReference type="SUPFAM" id="SSF47413">
    <property type="entry name" value="lambda repressor-like DNA-binding domains"/>
    <property type="match status" value="1"/>
</dbReference>
<organism evidence="4 5">
    <name type="scientific">Phormidesmis priestleyi Ana</name>
    <dbReference type="NCBI Taxonomy" id="1666911"/>
    <lineage>
        <taxon>Bacteria</taxon>
        <taxon>Bacillati</taxon>
        <taxon>Cyanobacteriota</taxon>
        <taxon>Cyanophyceae</taxon>
        <taxon>Leptolyngbyales</taxon>
        <taxon>Leptolyngbyaceae</taxon>
        <taxon>Phormidesmis</taxon>
    </lineage>
</organism>
<dbReference type="GO" id="GO:0003677">
    <property type="term" value="F:DNA binding"/>
    <property type="evidence" value="ECO:0007669"/>
    <property type="project" value="InterPro"/>
</dbReference>
<reference evidence="4 5" key="1">
    <citation type="submission" date="2015-09" db="EMBL/GenBank/DDBJ databases">
        <title>Identification and resolution of microdiversity through metagenomic sequencing of parallel consortia.</title>
        <authorList>
            <person name="Nelson W.C."/>
            <person name="Romine M.F."/>
            <person name="Lindemann S.R."/>
        </authorList>
    </citation>
    <scope>NUCLEOTIDE SEQUENCE [LARGE SCALE GENOMIC DNA]</scope>
    <source>
        <strain evidence="4">Ana</strain>
    </source>
</reference>
<dbReference type="InterPro" id="IPR010982">
    <property type="entry name" value="Lambda_DNA-bd_dom_sf"/>
</dbReference>
<feature type="compositionally biased region" description="Low complexity" evidence="2">
    <location>
        <begin position="71"/>
        <end position="88"/>
    </location>
</feature>
<dbReference type="GO" id="GO:0000774">
    <property type="term" value="F:adenyl-nucleotide exchange factor activity"/>
    <property type="evidence" value="ECO:0007669"/>
    <property type="project" value="InterPro"/>
</dbReference>
<name>A0A0N8KNB7_9CYAN</name>
<evidence type="ECO:0000256" key="2">
    <source>
        <dbReference type="SAM" id="MobiDB-lite"/>
    </source>
</evidence>
<keyword evidence="1" id="KW-0175">Coiled coil</keyword>
<dbReference type="Pfam" id="PF01025">
    <property type="entry name" value="GrpE"/>
    <property type="match status" value="1"/>
</dbReference>
<dbReference type="GO" id="GO:0042803">
    <property type="term" value="F:protein homodimerization activity"/>
    <property type="evidence" value="ECO:0007669"/>
    <property type="project" value="InterPro"/>
</dbReference>
<dbReference type="STRING" id="1666911.HLUCCA11_07715"/>
<dbReference type="AlphaFoldDB" id="A0A0N8KNB7"/>
<sequence length="231" mass="25672">MIHPSSAPPAIDRLRSLMQQANIPSYRALAVQAQVSRWQVQQLRSGNIGKMRVAVIAQIANALNISVTQLLSESQPESQPESQHESQLAGAAPTPQTLESAQLAQLQQEYQRLQLQLAQQENKVRSQVQSEALQTLDTWLDQWPTIVKRVQDNPDKLLAIKLLPQLRPLEQLISDWGVEAIAPVDAQVPYNPQLHQLTSGAKQPGDLVQVTHSGHQHQGKLLHRAKVKPIV</sequence>
<feature type="region of interest" description="Disordered" evidence="2">
    <location>
        <begin position="71"/>
        <end position="95"/>
    </location>
</feature>
<dbReference type="Gene3D" id="1.10.260.40">
    <property type="entry name" value="lambda repressor-like DNA-binding domains"/>
    <property type="match status" value="1"/>
</dbReference>
<dbReference type="Proteomes" id="UP000050465">
    <property type="component" value="Unassembled WGS sequence"/>
</dbReference>
<comment type="caution">
    <text evidence="4">The sequence shown here is derived from an EMBL/GenBank/DDBJ whole genome shotgun (WGS) entry which is preliminary data.</text>
</comment>
<evidence type="ECO:0000259" key="3">
    <source>
        <dbReference type="SMART" id="SM00530"/>
    </source>
</evidence>
<feature type="domain" description="HTH cro/C1-type" evidence="3">
    <location>
        <begin position="13"/>
        <end position="70"/>
    </location>
</feature>
<evidence type="ECO:0000313" key="5">
    <source>
        <dbReference type="Proteomes" id="UP000050465"/>
    </source>
</evidence>
<dbReference type="InterPro" id="IPR001387">
    <property type="entry name" value="Cro/C1-type_HTH"/>
</dbReference>
<keyword evidence="4" id="KW-0346">Stress response</keyword>
<evidence type="ECO:0000313" key="4">
    <source>
        <dbReference type="EMBL" id="KPQ36090.1"/>
    </source>
</evidence>
<dbReference type="GO" id="GO:0006457">
    <property type="term" value="P:protein folding"/>
    <property type="evidence" value="ECO:0007669"/>
    <property type="project" value="InterPro"/>
</dbReference>
<dbReference type="InterPro" id="IPR000740">
    <property type="entry name" value="GrpE"/>
</dbReference>
<proteinExistence type="predicted"/>
<dbReference type="SMART" id="SM00530">
    <property type="entry name" value="HTH_XRE"/>
    <property type="match status" value="1"/>
</dbReference>
<dbReference type="GO" id="GO:0051087">
    <property type="term" value="F:protein-folding chaperone binding"/>
    <property type="evidence" value="ECO:0007669"/>
    <property type="project" value="InterPro"/>
</dbReference>
<dbReference type="EMBL" id="LJZR01000008">
    <property type="protein sequence ID" value="KPQ36090.1"/>
    <property type="molecule type" value="Genomic_DNA"/>
</dbReference>